<evidence type="ECO:0000313" key="2">
    <source>
        <dbReference type="Proteomes" id="UP000315010"/>
    </source>
</evidence>
<dbReference type="RefSeq" id="WP_419194902.1">
    <property type="nucleotide sequence ID" value="NZ_SJPJ01000001.1"/>
</dbReference>
<accession>A0A5C5ZAM8</accession>
<dbReference type="Proteomes" id="UP000315010">
    <property type="component" value="Unassembled WGS sequence"/>
</dbReference>
<proteinExistence type="predicted"/>
<dbReference type="EMBL" id="SJPJ01000001">
    <property type="protein sequence ID" value="TWT84429.1"/>
    <property type="molecule type" value="Genomic_DNA"/>
</dbReference>
<protein>
    <submittedName>
        <fullName evidence="1">Uncharacterized protein</fullName>
    </submittedName>
</protein>
<evidence type="ECO:0000313" key="1">
    <source>
        <dbReference type="EMBL" id="TWT84429.1"/>
    </source>
</evidence>
<organism evidence="1 2">
    <name type="scientific">Novipirellula herctigrandis</name>
    <dbReference type="NCBI Taxonomy" id="2527986"/>
    <lineage>
        <taxon>Bacteria</taxon>
        <taxon>Pseudomonadati</taxon>
        <taxon>Planctomycetota</taxon>
        <taxon>Planctomycetia</taxon>
        <taxon>Pirellulales</taxon>
        <taxon>Pirellulaceae</taxon>
        <taxon>Novipirellula</taxon>
    </lineage>
</organism>
<gene>
    <name evidence="1" type="ORF">CA13_59070</name>
</gene>
<reference evidence="1 2" key="1">
    <citation type="submission" date="2019-02" db="EMBL/GenBank/DDBJ databases">
        <title>Deep-cultivation of Planctomycetes and their phenomic and genomic characterization uncovers novel biology.</title>
        <authorList>
            <person name="Wiegand S."/>
            <person name="Jogler M."/>
            <person name="Boedeker C."/>
            <person name="Pinto D."/>
            <person name="Vollmers J."/>
            <person name="Rivas-Marin E."/>
            <person name="Kohn T."/>
            <person name="Peeters S.H."/>
            <person name="Heuer A."/>
            <person name="Rast P."/>
            <person name="Oberbeckmann S."/>
            <person name="Bunk B."/>
            <person name="Jeske O."/>
            <person name="Meyerdierks A."/>
            <person name="Storesund J.E."/>
            <person name="Kallscheuer N."/>
            <person name="Luecker S."/>
            <person name="Lage O.M."/>
            <person name="Pohl T."/>
            <person name="Merkel B.J."/>
            <person name="Hornburger P."/>
            <person name="Mueller R.-W."/>
            <person name="Bruemmer F."/>
            <person name="Labrenz M."/>
            <person name="Spormann A.M."/>
            <person name="Op Den Camp H."/>
            <person name="Overmann J."/>
            <person name="Amann R."/>
            <person name="Jetten M.S.M."/>
            <person name="Mascher T."/>
            <person name="Medema M.H."/>
            <person name="Devos D.P."/>
            <person name="Kaster A.-K."/>
            <person name="Ovreas L."/>
            <person name="Rohde M."/>
            <person name="Galperin M.Y."/>
            <person name="Jogler C."/>
        </authorList>
    </citation>
    <scope>NUCLEOTIDE SEQUENCE [LARGE SCALE GENOMIC DNA]</scope>
    <source>
        <strain evidence="1 2">CA13</strain>
    </source>
</reference>
<dbReference type="AlphaFoldDB" id="A0A5C5ZAM8"/>
<comment type="caution">
    <text evidence="1">The sequence shown here is derived from an EMBL/GenBank/DDBJ whole genome shotgun (WGS) entry which is preliminary data.</text>
</comment>
<sequence length="296" mass="33519">MSRLTIGEKIAVQIRDQPTSVMTLQQTRRAQDKNVQNVFSEVLRNAGRQGYASADITASAEITDTSEPLNIRVQESWNRWYQTEQLGRYASDEAPRDLGENFGNVLKKAYDEGAYVDPKSFLSGISEDELKAVQNAHWLADPIRVDSLTEEGALNLLIPPAAQVDLNKDGLTQSGISYGLRFPDSTTPTEVALAWEQATDGMPIQERMIYELEMKLPVLTSNMVFDADGRFSHARSPGDPDFVNPMNAEDYSFVEVTQNWMDYLDYFKNQMDPDRYTKDMEFWSTFQEKLRDNGAA</sequence>
<keyword evidence="2" id="KW-1185">Reference proteome</keyword>
<name>A0A5C5ZAM8_9BACT</name>